<evidence type="ECO:0000313" key="5">
    <source>
        <dbReference type="EMBL" id="RBO87961.1"/>
    </source>
</evidence>
<gene>
    <name evidence="5" type="ORF">DFR74_110217</name>
</gene>
<organism evidence="5 6">
    <name type="scientific">Nocardia puris</name>
    <dbReference type="NCBI Taxonomy" id="208602"/>
    <lineage>
        <taxon>Bacteria</taxon>
        <taxon>Bacillati</taxon>
        <taxon>Actinomycetota</taxon>
        <taxon>Actinomycetes</taxon>
        <taxon>Mycobacteriales</taxon>
        <taxon>Nocardiaceae</taxon>
        <taxon>Nocardia</taxon>
    </lineage>
</organism>
<feature type="coiled-coil region" evidence="1">
    <location>
        <begin position="669"/>
        <end position="703"/>
    </location>
</feature>
<dbReference type="GO" id="GO:0006886">
    <property type="term" value="P:intracellular protein transport"/>
    <property type="evidence" value="ECO:0007669"/>
    <property type="project" value="TreeGrafter"/>
</dbReference>
<dbReference type="GO" id="GO:0061025">
    <property type="term" value="P:membrane fusion"/>
    <property type="evidence" value="ECO:0007669"/>
    <property type="project" value="TreeGrafter"/>
</dbReference>
<dbReference type="PANTHER" id="PTHR10013">
    <property type="entry name" value="GENERAL VESICULAR TRANSPORT FACTOR P115"/>
    <property type="match status" value="1"/>
</dbReference>
<feature type="compositionally biased region" description="Basic and acidic residues" evidence="2">
    <location>
        <begin position="2303"/>
        <end position="2317"/>
    </location>
</feature>
<dbReference type="InterPro" id="IPR024095">
    <property type="entry name" value="Vesicle_P115"/>
</dbReference>
<comment type="caution">
    <text evidence="5">The sequence shown here is derived from an EMBL/GenBank/DDBJ whole genome shotgun (WGS) entry which is preliminary data.</text>
</comment>
<keyword evidence="3" id="KW-0812">Transmembrane</keyword>
<dbReference type="SUPFAM" id="SSF53955">
    <property type="entry name" value="Lysozyme-like"/>
    <property type="match status" value="1"/>
</dbReference>
<dbReference type="STRING" id="1210090.GCA_001613185_00955"/>
<evidence type="ECO:0000256" key="1">
    <source>
        <dbReference type="SAM" id="Coils"/>
    </source>
</evidence>
<dbReference type="Proteomes" id="UP000252586">
    <property type="component" value="Unassembled WGS sequence"/>
</dbReference>
<feature type="compositionally biased region" description="Polar residues" evidence="2">
    <location>
        <begin position="2269"/>
        <end position="2283"/>
    </location>
</feature>
<feature type="coiled-coil region" evidence="1">
    <location>
        <begin position="258"/>
        <end position="309"/>
    </location>
</feature>
<keyword evidence="3" id="KW-0472">Membrane</keyword>
<keyword evidence="6" id="KW-1185">Reference proteome</keyword>
<feature type="domain" description="Transglycosylase SLT" evidence="4">
    <location>
        <begin position="2108"/>
        <end position="2168"/>
    </location>
</feature>
<feature type="region of interest" description="Disordered" evidence="2">
    <location>
        <begin position="2263"/>
        <end position="2325"/>
    </location>
</feature>
<keyword evidence="3" id="KW-1133">Transmembrane helix</keyword>
<dbReference type="EMBL" id="QNRE01000010">
    <property type="protein sequence ID" value="RBO87961.1"/>
    <property type="molecule type" value="Genomic_DNA"/>
</dbReference>
<evidence type="ECO:0000313" key="6">
    <source>
        <dbReference type="Proteomes" id="UP000252586"/>
    </source>
</evidence>
<feature type="coiled-coil region" evidence="1">
    <location>
        <begin position="563"/>
        <end position="622"/>
    </location>
</feature>
<dbReference type="GO" id="GO:0012507">
    <property type="term" value="C:ER to Golgi transport vesicle membrane"/>
    <property type="evidence" value="ECO:0007669"/>
    <property type="project" value="TreeGrafter"/>
</dbReference>
<dbReference type="OrthoDB" id="177147at2"/>
<dbReference type="InterPro" id="IPR023346">
    <property type="entry name" value="Lysozyme-like_dom_sf"/>
</dbReference>
<sequence length="2419" mass="259919">MPSRYSAGTARIVVRPDTTDLKIQMETEVRTAVAGIVAEISLRVDADTAAARAEIEALDHTVDVEVRASRTALENAERQIADRLDRAGTLTPAVDRAAARRAGRTAGEEAARGQAEGFRRVATRLGRRERLVVEDLARYRGRLSPDQSARGQNLRDAARQVDYDAAARAQQARITQQLARQFADAMSRAQRQFDDLRGEGGNGLTRRSRSRRIQDLQAAMADARGPFTPGMSDRPLTGRLTDDLRVLAARYRRATDVQAGLERMAGEAEAALREARKAFRAVRPDDAQSARARAEASRARDRAQSLIDQILSSPPRTALARVRGKAERILQGAPLNDALEEDQRAIREAARAAQNVDAAERAVARTRRSLDAATAAVNAAEERHGELLRASDADARKVARSEAALIALRARRAVAAQDYTAAQQRQSYAQTALIRDESALDRRVEMPIFRRFSEAIDERTTRILDGLTERLLLTGRLLTATTQVAVGAGAALAALGAVNLVPLVGSLLQAGTALAVLPALAAGAAASITAIVVGSTGVPSAFKAATQMTTNSGRDADADARTREQAARRIAQAQRSVEDAYRSSARTAVQGQEAVAAAERTVERAQRSATDAQKALSQARRDAVQRIRDVNDALRGSATSERQAYLATLRARQNLADALRAGGASGLDIQELQVAITAADETYDDVRRRNQQLREEAEETNRRGIDGDAGVVRAKEAVLDATDQQAEAQAALGRTIRDAAEADADAQRRIADAIDSQSEALRTATENVSTWERKYSEALANLSPQAREFVENVRGMGDAWRSMRLTVQDSLFQGLAADVTELGRAGLPVLSRGLDGIAVGINSGLRRSLRYLSTDLANVDLQLFFVNASRASAQAARAFEPLTRTILGLSATGSAFLPQILSGLADEVERFDTKVAAMRADGSLAAMIDTGIERTKQLGRVIRDTFGVLRQVFRATGADGDSMLDGLERRVRGLRDRLASSAGQDGVRDFFDSTRAAWDRLYPVMVALASVFTETVLPAVQTVGTPILHLIGTFAELAVSLERVIPLLETLVTAILAIKTFNALSALVAGIGAGFLGAGRGVASFNARLEESGRRSAGLQRLSGAVSSIGAGIASWGGYIAAAALAFGYLSSKADEFEGKIAKSEQVFRDYQQSEPEFRERLTEALSESDGVADERVRAAIANRLSERIDSLRTIDDEELDGWALSGGFGLGVGTDDVADARARRDFAANAVGAWEKLRATYGDVADAIVGTNEQYDALIARVRATGTEGDALLPVLQYLRNEFNQSVASASRMASAYDAIRAQTLGAAEAVDTLTEAFAAQRRDARIQDDARLAADEALDQLESILSKPLTADDGATALWLADLIEANGRLETTEQAGRDLTGQLDQLATAFAGVGAAAYVAAREAGQSEEQATTARAAAMREVQDRLIAMLDDQLPRERIDALLSYFRLIPEALADPPRLDIDTSPAQQSLDELEDRWRRIVSNSPENFAADANPYNVTLSDTERAAMNSTPPEMSPEQRAAINDHTDGAAVQLDRQQVMDQRRDTLIALADEQSAYERRRLQSQLAQYNRLLGYEPSYLGYATPVDLSTPNAPPADALPIPTPGAPLPAKPDAVEHNSQPSTPGEGQQAAQPTAVPQVPDFSAAHGSFSTFADGVRRAYDEQLLPAFDGIATSAAAAGQAVVDASAVAVPAFTELGVGAAGLHASFRAGIEEGAVRAFQSLRPAIGLDIADITLVMLPALTRAVGDLAVKTRTSVQSLSVEWSAVRRAVADPVNWILDHVVNRGLRDAWTALRQVVPDLPEWTITVSRIEGYHTGGVIPGYTPGRDTRTIAVGGGEAIMRPEWVRAVGSTYVHEANAAARRNGVAGVRRYQSSIQHYATGGIVATADPLDPVQRSLWDAVRSAFPRAILTSAKRFRDVGAGFDYHMAGRAIDLGGPMAEIARWVYSRYPMSTELIHWPLAGWTNLKNGRRFDYGQPTNAQHVDHLHWANLGPIASDGQMISLAAGGDYLPGLGQQVLDRLVTPLATLRDTIPDSGTSLLGVLPRRVGEHLIDTVLAAAHASPALATFGSASGNTADVERWRPLVEKVLREKGQDLGETDRVLNQIRSESSGNPRAINLWDSNAAAGIPSKGLLQVIDPTFRAYADAGYNTDIYDPESNIRAAINYALRDPKYGSLAAAFRGVGYDQGGVLPHGGIGWNLSGSPEAVLTYEQWSQLADLIEALAGAARLTVPDIDPGHAPAIVEQAQRVISEVVTLLGRLMPEAPNNPGQALPQNPATATHSPPVLGEEFAPGADMSVDPGHFDDPVKPEDRHGPGEPPLPQPMSPELFTQTFGPRAMDIVSGFFTAQWDGVRSDLGLRDSGFLTRLVQNGGALREGGQQAARVVEEHIHYHVRDLDEAMRRESLRQRQKAAGYIQR</sequence>
<dbReference type="Pfam" id="PF01464">
    <property type="entry name" value="SLT"/>
    <property type="match status" value="1"/>
</dbReference>
<feature type="coiled-coil region" evidence="1">
    <location>
        <begin position="335"/>
        <end position="390"/>
    </location>
</feature>
<accession>A0A366DD34</accession>
<dbReference type="InterPro" id="IPR008258">
    <property type="entry name" value="Transglycosylase_SLT_dom_1"/>
</dbReference>
<dbReference type="GO" id="GO:0006888">
    <property type="term" value="P:endoplasmic reticulum to Golgi vesicle-mediated transport"/>
    <property type="evidence" value="ECO:0007669"/>
    <property type="project" value="TreeGrafter"/>
</dbReference>
<reference evidence="5 6" key="1">
    <citation type="submission" date="2018-06" db="EMBL/GenBank/DDBJ databases">
        <title>Genomic Encyclopedia of Type Strains, Phase IV (KMG-IV): sequencing the most valuable type-strain genomes for metagenomic binning, comparative biology and taxonomic classification.</title>
        <authorList>
            <person name="Goeker M."/>
        </authorList>
    </citation>
    <scope>NUCLEOTIDE SEQUENCE [LARGE SCALE GENOMIC DNA]</scope>
    <source>
        <strain evidence="5 6">DSM 44599</strain>
    </source>
</reference>
<feature type="compositionally biased region" description="Polar residues" evidence="2">
    <location>
        <begin position="1619"/>
        <end position="1628"/>
    </location>
</feature>
<dbReference type="Gene3D" id="1.10.530.10">
    <property type="match status" value="1"/>
</dbReference>
<feature type="transmembrane region" description="Helical" evidence="3">
    <location>
        <begin position="1063"/>
        <end position="1083"/>
    </location>
</feature>
<dbReference type="PANTHER" id="PTHR10013:SF0">
    <property type="entry name" value="GENERAL VESICULAR TRANSPORT FACTOR P115"/>
    <property type="match status" value="1"/>
</dbReference>
<feature type="transmembrane region" description="Helical" evidence="3">
    <location>
        <begin position="1104"/>
        <end position="1130"/>
    </location>
</feature>
<feature type="region of interest" description="Disordered" evidence="2">
    <location>
        <begin position="1593"/>
        <end position="1637"/>
    </location>
</feature>
<evidence type="ECO:0000259" key="4">
    <source>
        <dbReference type="Pfam" id="PF01464"/>
    </source>
</evidence>
<evidence type="ECO:0000256" key="2">
    <source>
        <dbReference type="SAM" id="MobiDB-lite"/>
    </source>
</evidence>
<proteinExistence type="predicted"/>
<protein>
    <submittedName>
        <fullName evidence="5">Transglycosylase-like protein with SLT domain</fullName>
    </submittedName>
</protein>
<evidence type="ECO:0000256" key="3">
    <source>
        <dbReference type="SAM" id="Phobius"/>
    </source>
</evidence>
<feature type="compositionally biased region" description="Pro residues" evidence="2">
    <location>
        <begin position="1603"/>
        <end position="1612"/>
    </location>
</feature>
<dbReference type="CDD" id="cd13402">
    <property type="entry name" value="LT_TF-like"/>
    <property type="match status" value="1"/>
</dbReference>
<keyword evidence="1" id="KW-0175">Coiled coil</keyword>
<name>A0A366DD34_9NOCA</name>